<dbReference type="RefSeq" id="WP_394485833.1">
    <property type="nucleotide sequence ID" value="NZ_JBIGIA010000001.1"/>
</dbReference>
<dbReference type="Gene3D" id="2.170.130.10">
    <property type="entry name" value="TonB-dependent receptor, plug domain"/>
    <property type="match status" value="1"/>
</dbReference>
<evidence type="ECO:0000256" key="1">
    <source>
        <dbReference type="ARBA" id="ARBA00004571"/>
    </source>
</evidence>
<evidence type="ECO:0000313" key="17">
    <source>
        <dbReference type="Proteomes" id="UP001606305"/>
    </source>
</evidence>
<proteinExistence type="inferred from homology"/>
<evidence type="ECO:0000256" key="7">
    <source>
        <dbReference type="ARBA" id="ARBA00023136"/>
    </source>
</evidence>
<keyword evidence="8 16" id="KW-0675">Receptor</keyword>
<feature type="signal peptide" evidence="13">
    <location>
        <begin position="1"/>
        <end position="28"/>
    </location>
</feature>
<feature type="domain" description="TonB-dependent receptor-like beta-barrel" evidence="14">
    <location>
        <begin position="284"/>
        <end position="747"/>
    </location>
</feature>
<protein>
    <submittedName>
        <fullName evidence="16">TonB-dependent receptor plug domain-containing protein</fullName>
    </submittedName>
</protein>
<keyword evidence="13" id="KW-0732">Signal</keyword>
<evidence type="ECO:0000256" key="9">
    <source>
        <dbReference type="ARBA" id="ARBA00023237"/>
    </source>
</evidence>
<evidence type="ECO:0000256" key="13">
    <source>
        <dbReference type="SAM" id="SignalP"/>
    </source>
</evidence>
<dbReference type="PANTHER" id="PTHR47234:SF3">
    <property type="entry name" value="SECRETIN_TONB SHORT N-TERMINAL DOMAIN-CONTAINING PROTEIN"/>
    <property type="match status" value="1"/>
</dbReference>
<dbReference type="Pfam" id="PF00593">
    <property type="entry name" value="TonB_dep_Rec_b-barrel"/>
    <property type="match status" value="1"/>
</dbReference>
<dbReference type="InterPro" id="IPR012910">
    <property type="entry name" value="Plug_dom"/>
</dbReference>
<feature type="region of interest" description="Disordered" evidence="12">
    <location>
        <begin position="416"/>
        <end position="440"/>
    </location>
</feature>
<name>A0ABW7G047_9BURK</name>
<evidence type="ECO:0000256" key="3">
    <source>
        <dbReference type="ARBA" id="ARBA00022448"/>
    </source>
</evidence>
<dbReference type="CDD" id="cd01347">
    <property type="entry name" value="ligand_gated_channel"/>
    <property type="match status" value="1"/>
</dbReference>
<evidence type="ECO:0000256" key="8">
    <source>
        <dbReference type="ARBA" id="ARBA00023170"/>
    </source>
</evidence>
<evidence type="ECO:0000256" key="5">
    <source>
        <dbReference type="ARBA" id="ARBA00022692"/>
    </source>
</evidence>
<reference evidence="16 17" key="1">
    <citation type="submission" date="2024-09" db="EMBL/GenBank/DDBJ databases">
        <title>Novel species of the genus Pelomonas and Roseateles isolated from streams.</title>
        <authorList>
            <person name="Lu H."/>
        </authorList>
    </citation>
    <scope>NUCLEOTIDE SEQUENCE [LARGE SCALE GENOMIC DNA]</scope>
    <source>
        <strain evidence="16 17">BYS96W</strain>
    </source>
</reference>
<organism evidence="16 17">
    <name type="scientific">Pelomonas nitida</name>
    <dbReference type="NCBI Taxonomy" id="3299027"/>
    <lineage>
        <taxon>Bacteria</taxon>
        <taxon>Pseudomonadati</taxon>
        <taxon>Pseudomonadota</taxon>
        <taxon>Betaproteobacteria</taxon>
        <taxon>Burkholderiales</taxon>
        <taxon>Sphaerotilaceae</taxon>
        <taxon>Roseateles</taxon>
    </lineage>
</organism>
<keyword evidence="7 10" id="KW-0472">Membrane</keyword>
<keyword evidence="5 10" id="KW-0812">Transmembrane</keyword>
<dbReference type="InterPro" id="IPR000531">
    <property type="entry name" value="Beta-barrel_TonB"/>
</dbReference>
<dbReference type="Gene3D" id="2.40.170.20">
    <property type="entry name" value="TonB-dependent receptor, beta-barrel domain"/>
    <property type="match status" value="1"/>
</dbReference>
<evidence type="ECO:0000259" key="15">
    <source>
        <dbReference type="Pfam" id="PF07715"/>
    </source>
</evidence>
<dbReference type="PANTHER" id="PTHR47234">
    <property type="match status" value="1"/>
</dbReference>
<feature type="domain" description="TonB-dependent receptor plug" evidence="15">
    <location>
        <begin position="53"/>
        <end position="172"/>
    </location>
</feature>
<evidence type="ECO:0000256" key="11">
    <source>
        <dbReference type="RuleBase" id="RU003357"/>
    </source>
</evidence>
<keyword evidence="17" id="KW-1185">Reference proteome</keyword>
<dbReference type="EMBL" id="JBIGIA010000001">
    <property type="protein sequence ID" value="MFG6455285.1"/>
    <property type="molecule type" value="Genomic_DNA"/>
</dbReference>
<evidence type="ECO:0000259" key="14">
    <source>
        <dbReference type="Pfam" id="PF00593"/>
    </source>
</evidence>
<evidence type="ECO:0000313" key="16">
    <source>
        <dbReference type="EMBL" id="MFG6455285.1"/>
    </source>
</evidence>
<evidence type="ECO:0000256" key="6">
    <source>
        <dbReference type="ARBA" id="ARBA00023077"/>
    </source>
</evidence>
<dbReference type="InterPro" id="IPR036942">
    <property type="entry name" value="Beta-barrel_TonB_sf"/>
</dbReference>
<dbReference type="SUPFAM" id="SSF56935">
    <property type="entry name" value="Porins"/>
    <property type="match status" value="1"/>
</dbReference>
<keyword evidence="9 10" id="KW-0998">Cell outer membrane</keyword>
<accession>A0ABW7G047</accession>
<feature type="region of interest" description="Disordered" evidence="12">
    <location>
        <begin position="226"/>
        <end position="258"/>
    </location>
</feature>
<sequence length="788" mass="83346">MLPSRLRSRPFVPHLLALAAATALPAAAQSTDVATLQQVVVTGTRRVDRTLAQSESAVDVISAADLQRTGTTELATALAQLLPALNFPRPSLTDASDAVRPAQLRGLSPDQALVLVDGKRRHTGAVVNINGSQGRGSAPTDLNAIPVAAIERVEVLRDGAAAQYGSDAIAGVINIVLKKGAKGGGVSAQAGSTDRGDGRRGQLDASLGLGLGDAGWLRLALETGHQQRTNRAGVDTRDAATEPRKGQVNNRLGDPDSTKRALLVNGQAELAGGVQLYGHASFSQRDTTSAAFWRTQATAASNGVAALYPEGFLPLENSRTRDLAAVLGVRGESAGWRWDVSLNHGSNRFDIEVANTANYSLASLGAASPTRFDAGGLRNQQTLLNADASRELDWGLASPVVLTAGAEVREERYEVTAGQPNSYSGGGASGFPGFQPSNAGSHRRHDVAVYADLESQLTQHLSATAALRAEHYSDFGRATAAKLSGRYAVHPAVALRGTLSTGFRAPSLAQQYFATTSTNLINGTLVEAGTFTVPSAAAQSLGARPLKAETSRNISVGLQLTPTRDWQTTLDLYQVDIDDRILLSANLTLPAALKAVLAAQGLQVSAGRYFTNALDTRTRGADLVSTWRQDWGAAGRSDFTLAYGYTHNTVRRVADNPAVLTANALTLIDRVTLARATVSSPKDKLLLSAEHRWGAWSGRLAATRYGRYEVRQASAANDQAFSPAWLADVSVGWSQGAWSVDAGIDNLTDRYPERVIAANAVGGILSYSSFSPFGFNGRQYFAKVGYRW</sequence>
<keyword evidence="4 10" id="KW-1134">Transmembrane beta strand</keyword>
<keyword evidence="3 10" id="KW-0813">Transport</keyword>
<evidence type="ECO:0000256" key="4">
    <source>
        <dbReference type="ARBA" id="ARBA00022452"/>
    </source>
</evidence>
<evidence type="ECO:0000256" key="2">
    <source>
        <dbReference type="ARBA" id="ARBA00009810"/>
    </source>
</evidence>
<dbReference type="PROSITE" id="PS52016">
    <property type="entry name" value="TONB_DEPENDENT_REC_3"/>
    <property type="match status" value="1"/>
</dbReference>
<comment type="caution">
    <text evidence="16">The sequence shown here is derived from an EMBL/GenBank/DDBJ whole genome shotgun (WGS) entry which is preliminary data.</text>
</comment>
<comment type="subcellular location">
    <subcellularLocation>
        <location evidence="1 10">Cell outer membrane</location>
        <topology evidence="1 10">Multi-pass membrane protein</topology>
    </subcellularLocation>
</comment>
<keyword evidence="6 11" id="KW-0798">TonB box</keyword>
<gene>
    <name evidence="16" type="ORF">ACG00X_00400</name>
</gene>
<dbReference type="InterPro" id="IPR037066">
    <property type="entry name" value="Plug_dom_sf"/>
</dbReference>
<evidence type="ECO:0000256" key="12">
    <source>
        <dbReference type="SAM" id="MobiDB-lite"/>
    </source>
</evidence>
<dbReference type="Pfam" id="PF07715">
    <property type="entry name" value="Plug"/>
    <property type="match status" value="1"/>
</dbReference>
<feature type="compositionally biased region" description="Basic and acidic residues" evidence="12">
    <location>
        <begin position="234"/>
        <end position="245"/>
    </location>
</feature>
<dbReference type="Proteomes" id="UP001606305">
    <property type="component" value="Unassembled WGS sequence"/>
</dbReference>
<comment type="similarity">
    <text evidence="2 10 11">Belongs to the TonB-dependent receptor family.</text>
</comment>
<feature type="chain" id="PRO_5045380656" evidence="13">
    <location>
        <begin position="29"/>
        <end position="788"/>
    </location>
</feature>
<evidence type="ECO:0000256" key="10">
    <source>
        <dbReference type="PROSITE-ProRule" id="PRU01360"/>
    </source>
</evidence>
<dbReference type="InterPro" id="IPR039426">
    <property type="entry name" value="TonB-dep_rcpt-like"/>
</dbReference>